<dbReference type="RefSeq" id="WP_069114103.1">
    <property type="nucleotide sequence ID" value="NZ_FNUC01000003.1"/>
</dbReference>
<organism evidence="1 2">
    <name type="scientific">Jiangella alba</name>
    <dbReference type="NCBI Taxonomy" id="561176"/>
    <lineage>
        <taxon>Bacteria</taxon>
        <taxon>Bacillati</taxon>
        <taxon>Actinomycetota</taxon>
        <taxon>Actinomycetes</taxon>
        <taxon>Jiangellales</taxon>
        <taxon>Jiangellaceae</taxon>
        <taxon>Jiangella</taxon>
    </lineage>
</organism>
<dbReference type="OrthoDB" id="513474at2"/>
<proteinExistence type="predicted"/>
<sequence length="89" mass="9705">MSPELRLPGDFPDHAWEVEAKGWFAAEVALPGGGTRTVTFYDPVRLRQDVEADLDAGRPVSITRLIVVERVTADLMARAVASLPGGFLR</sequence>
<dbReference type="AlphaFoldDB" id="A0A1H5N2Q0"/>
<dbReference type="Proteomes" id="UP000181980">
    <property type="component" value="Unassembled WGS sequence"/>
</dbReference>
<protein>
    <submittedName>
        <fullName evidence="1">Uncharacterized protein</fullName>
    </submittedName>
</protein>
<reference evidence="2" key="1">
    <citation type="submission" date="2016-10" db="EMBL/GenBank/DDBJ databases">
        <authorList>
            <person name="Varghese N."/>
            <person name="Submissions S."/>
        </authorList>
    </citation>
    <scope>NUCLEOTIDE SEQUENCE [LARGE SCALE GENOMIC DNA]</scope>
    <source>
        <strain evidence="2">DSM 45237</strain>
    </source>
</reference>
<keyword evidence="2" id="KW-1185">Reference proteome</keyword>
<evidence type="ECO:0000313" key="1">
    <source>
        <dbReference type="EMBL" id="SEE94928.1"/>
    </source>
</evidence>
<gene>
    <name evidence="1" type="ORF">SAMN04488561_3587</name>
</gene>
<dbReference type="EMBL" id="FNUC01000003">
    <property type="protein sequence ID" value="SEE94928.1"/>
    <property type="molecule type" value="Genomic_DNA"/>
</dbReference>
<evidence type="ECO:0000313" key="2">
    <source>
        <dbReference type="Proteomes" id="UP000181980"/>
    </source>
</evidence>
<name>A0A1H5N2Q0_9ACTN</name>
<dbReference type="STRING" id="561176.SAMN04488561_3587"/>
<accession>A0A1H5N2Q0</accession>